<evidence type="ECO:0000313" key="2">
    <source>
        <dbReference type="Proteomes" id="UP000464378"/>
    </source>
</evidence>
<dbReference type="EMBL" id="LR593887">
    <property type="protein sequence ID" value="VTS08044.1"/>
    <property type="molecule type" value="Genomic_DNA"/>
</dbReference>
<evidence type="ECO:0008006" key="3">
    <source>
        <dbReference type="Google" id="ProtNLM"/>
    </source>
</evidence>
<dbReference type="KEGG" id="tim:GMBLW1_38490"/>
<dbReference type="InParanoid" id="A0A6C2YV72"/>
<keyword evidence="2" id="KW-1185">Reference proteome</keyword>
<name>A0A6C2YV72_9BACT</name>
<proteinExistence type="predicted"/>
<gene>
    <name evidence="1" type="ORF">GMBLW1_38490</name>
</gene>
<dbReference type="Proteomes" id="UP000464378">
    <property type="component" value="Chromosome"/>
</dbReference>
<dbReference type="RefSeq" id="WP_162660429.1">
    <property type="nucleotide sequence ID" value="NZ_LR593887.1"/>
</dbReference>
<evidence type="ECO:0000313" key="1">
    <source>
        <dbReference type="EMBL" id="VIP05344.1"/>
    </source>
</evidence>
<sequence length="104" mass="11322">MKMRQFRFQQSLQVEQPVADLLDETLVSFTMNDRMTLRNACEGVGIFGSTGSGKTSGSGRAIADGLLRHGLGGVVLCVKPGDAAEWLERAKSLGRESDLIFFRS</sequence>
<protein>
    <recommendedName>
        <fullName evidence="3">Helicase HerA central domain-containing protein</fullName>
    </recommendedName>
</protein>
<dbReference type="EMBL" id="LR586016">
    <property type="protein sequence ID" value="VIP05344.1"/>
    <property type="molecule type" value="Genomic_DNA"/>
</dbReference>
<reference evidence="1" key="1">
    <citation type="submission" date="2019-04" db="EMBL/GenBank/DDBJ databases">
        <authorList>
            <consortium name="Science for Life Laboratories"/>
        </authorList>
    </citation>
    <scope>NUCLEOTIDE SEQUENCE</scope>
    <source>
        <strain evidence="1">MBLW1</strain>
    </source>
</reference>
<accession>A0A6C2YV72</accession>
<organism evidence="1">
    <name type="scientific">Tuwongella immobilis</name>
    <dbReference type="NCBI Taxonomy" id="692036"/>
    <lineage>
        <taxon>Bacteria</taxon>
        <taxon>Pseudomonadati</taxon>
        <taxon>Planctomycetota</taxon>
        <taxon>Planctomycetia</taxon>
        <taxon>Gemmatales</taxon>
        <taxon>Gemmataceae</taxon>
        <taxon>Tuwongella</taxon>
    </lineage>
</organism>
<dbReference type="AlphaFoldDB" id="A0A6C2YV72"/>